<sequence>MSFSNADTGSKNPDPYTAKNLEEPSVKEKVEDLAAFIDKHKFCMMTTRIADSGLLASRCMAVAGKEDNNTTFLFHSNTESGKTDDLDSDNDVNLAFLTDSGEWASISGRSSISTDRETVRKYYSPALKAWIGDLGDGKHDGGPEDPRICVIRVKAVTAQYAINHRTQVGQMIEVAKGVVTGDSPNVNKLRYLSEEEIQQCAYPPAVF</sequence>
<dbReference type="InterPro" id="IPR052917">
    <property type="entry name" value="Stress-Dev_Protein"/>
</dbReference>
<gene>
    <name evidence="3" type="ORF">H2201_005085</name>
</gene>
<protein>
    <recommendedName>
        <fullName evidence="2">General stress protein FMN-binding split barrel domain-containing protein</fullName>
    </recommendedName>
</protein>
<evidence type="ECO:0000256" key="1">
    <source>
        <dbReference type="SAM" id="MobiDB-lite"/>
    </source>
</evidence>
<keyword evidence="4" id="KW-1185">Reference proteome</keyword>
<dbReference type="InterPro" id="IPR012349">
    <property type="entry name" value="Split_barrel_FMN-bd"/>
</dbReference>
<feature type="compositionally biased region" description="Polar residues" evidence="1">
    <location>
        <begin position="1"/>
        <end position="11"/>
    </location>
</feature>
<evidence type="ECO:0000313" key="3">
    <source>
        <dbReference type="EMBL" id="KAJ9664864.1"/>
    </source>
</evidence>
<name>A0ABQ9NUC5_9PEZI</name>
<feature type="region of interest" description="Disordered" evidence="1">
    <location>
        <begin position="1"/>
        <end position="23"/>
    </location>
</feature>
<dbReference type="PANTHER" id="PTHR34818">
    <property type="entry name" value="PROTEIN BLI-3"/>
    <property type="match status" value="1"/>
</dbReference>
<evidence type="ECO:0000259" key="2">
    <source>
        <dbReference type="Pfam" id="PF16242"/>
    </source>
</evidence>
<dbReference type="InterPro" id="IPR038725">
    <property type="entry name" value="YdaG_split_barrel_FMN-bd"/>
</dbReference>
<dbReference type="Pfam" id="PF16242">
    <property type="entry name" value="Pyrid_ox_like"/>
    <property type="match status" value="1"/>
</dbReference>
<comment type="caution">
    <text evidence="3">The sequence shown here is derived from an EMBL/GenBank/DDBJ whole genome shotgun (WGS) entry which is preliminary data.</text>
</comment>
<accession>A0ABQ9NUC5</accession>
<dbReference type="Gene3D" id="2.30.110.10">
    <property type="entry name" value="Electron Transport, Fmn-binding Protein, Chain A"/>
    <property type="match status" value="1"/>
</dbReference>
<evidence type="ECO:0000313" key="4">
    <source>
        <dbReference type="Proteomes" id="UP001172684"/>
    </source>
</evidence>
<feature type="domain" description="General stress protein FMN-binding split barrel" evidence="2">
    <location>
        <begin position="28"/>
        <end position="185"/>
    </location>
</feature>
<dbReference type="PANTHER" id="PTHR34818:SF1">
    <property type="entry name" value="PROTEIN BLI-3"/>
    <property type="match status" value="1"/>
</dbReference>
<proteinExistence type="predicted"/>
<dbReference type="EMBL" id="JAPDRL010000035">
    <property type="protein sequence ID" value="KAJ9664864.1"/>
    <property type="molecule type" value="Genomic_DNA"/>
</dbReference>
<organism evidence="3 4">
    <name type="scientific">Coniosporium apollinis</name>
    <dbReference type="NCBI Taxonomy" id="61459"/>
    <lineage>
        <taxon>Eukaryota</taxon>
        <taxon>Fungi</taxon>
        <taxon>Dikarya</taxon>
        <taxon>Ascomycota</taxon>
        <taxon>Pezizomycotina</taxon>
        <taxon>Dothideomycetes</taxon>
        <taxon>Dothideomycetes incertae sedis</taxon>
        <taxon>Coniosporium</taxon>
    </lineage>
</organism>
<reference evidence="3" key="1">
    <citation type="submission" date="2022-10" db="EMBL/GenBank/DDBJ databases">
        <title>Culturing micro-colonial fungi from biological soil crusts in the Mojave desert and describing Neophaeococcomyces mojavensis, and introducing the new genera and species Taxawa tesnikishii.</title>
        <authorList>
            <person name="Kurbessoian T."/>
            <person name="Stajich J.E."/>
        </authorList>
    </citation>
    <scope>NUCLEOTIDE SEQUENCE</scope>
    <source>
        <strain evidence="3">TK_1</strain>
    </source>
</reference>
<dbReference type="SUPFAM" id="SSF50475">
    <property type="entry name" value="FMN-binding split barrel"/>
    <property type="match status" value="1"/>
</dbReference>
<dbReference type="Proteomes" id="UP001172684">
    <property type="component" value="Unassembled WGS sequence"/>
</dbReference>